<protein>
    <submittedName>
        <fullName evidence="2">Uncharacterized protein</fullName>
    </submittedName>
</protein>
<sequence>MFEVFVMLREKLDSTLVPAVLFAILVIYLLSSDPGIVGPF</sequence>
<keyword evidence="1" id="KW-0472">Membrane</keyword>
<evidence type="ECO:0000256" key="1">
    <source>
        <dbReference type="SAM" id="Phobius"/>
    </source>
</evidence>
<keyword evidence="3" id="KW-1185">Reference proteome</keyword>
<name>A0ABT1TAK3_9GAMM</name>
<dbReference type="EMBL" id="JANIBJ010000001">
    <property type="protein sequence ID" value="MCQ8102473.1"/>
    <property type="molecule type" value="Genomic_DNA"/>
</dbReference>
<keyword evidence="1" id="KW-1133">Transmembrane helix</keyword>
<reference evidence="2 3" key="1">
    <citation type="submission" date="2022-07" db="EMBL/GenBank/DDBJ databases">
        <title>Methylomonas rivi sp. nov., Methylomonas rosea sp. nov., Methylomonas aureus sp. nov. and Methylomonas subterranea sp. nov., four novel methanotrophs isolated from a freshwater creek and the deep terrestrial subsurface.</title>
        <authorList>
            <person name="Abin C."/>
            <person name="Sankaranarayanan K."/>
            <person name="Garner C."/>
            <person name="Sindelar R."/>
            <person name="Kotary K."/>
            <person name="Garner R."/>
            <person name="Barclay S."/>
            <person name="Lawson P."/>
            <person name="Krumholz L."/>
        </authorList>
    </citation>
    <scope>NUCLEOTIDE SEQUENCE [LARGE SCALE GENOMIC DNA]</scope>
    <source>
        <strain evidence="2 3">SURF-2</strain>
    </source>
</reference>
<proteinExistence type="predicted"/>
<evidence type="ECO:0000313" key="2">
    <source>
        <dbReference type="EMBL" id="MCQ8102473.1"/>
    </source>
</evidence>
<keyword evidence="1" id="KW-0812">Transmembrane</keyword>
<dbReference type="Proteomes" id="UP001524499">
    <property type="component" value="Unassembled WGS sequence"/>
</dbReference>
<comment type="caution">
    <text evidence="2">The sequence shown here is derived from an EMBL/GenBank/DDBJ whole genome shotgun (WGS) entry which is preliminary data.</text>
</comment>
<feature type="transmembrane region" description="Helical" evidence="1">
    <location>
        <begin position="12"/>
        <end position="31"/>
    </location>
</feature>
<dbReference type="RefSeq" id="WP_256600070.1">
    <property type="nucleotide sequence ID" value="NZ_JANIBJ010000001.1"/>
</dbReference>
<accession>A0ABT1TAK3</accession>
<organism evidence="2 3">
    <name type="scientific">Methylomonas subterranea</name>
    <dbReference type="NCBI Taxonomy" id="2952225"/>
    <lineage>
        <taxon>Bacteria</taxon>
        <taxon>Pseudomonadati</taxon>
        <taxon>Pseudomonadota</taxon>
        <taxon>Gammaproteobacteria</taxon>
        <taxon>Methylococcales</taxon>
        <taxon>Methylococcaceae</taxon>
        <taxon>Methylomonas</taxon>
    </lineage>
</organism>
<evidence type="ECO:0000313" key="3">
    <source>
        <dbReference type="Proteomes" id="UP001524499"/>
    </source>
</evidence>
<gene>
    <name evidence="2" type="ORF">NP590_00030</name>
</gene>